<sequence length="1713" mass="175934">MAAPILKWKRVTNTTGPAPRPRHGHRAVAIKDLMIVFGGGNEGIVDELHVYNTSTNQWFVPPVKGDIPPGCAAYGFVCDGTRLLVFGGMVEYGKYSNELYELQASRWEWKRLKPRPPRGSPGPPCPRLGHSFTLIGNKAFLFGGLANDSDDPKNNIPRYLNDLYTLELRPFSSSMAWDVPQVFGQPPPPRESHTAVAYQTREGRQARLIVYGGMSGCRLGDLWQLDVESMSWSKPSVLGLAPLPRSLHSATLIGQRMFVFGGWVPLVMDENKASTHEKEWKCTNTLASLNLETMTWEPLAMEVFEDAVPRARAGHCSVAINSRLYIWSGRDGYRKAWNNQVCCKDLWYLETEKPPPPTRVQLVRASTATLEVCWGSVPTADAYLLQLQRYDVPPTSAVPPMAAAPPATPVAPAAPVTPVAAAPVAPVPVTPTRPTPVAVSPVVTPRVVTPMAATQHVLRTPMAAQAIRAPGTVTLVRTRSPGVAGQQQIRVIATTPTGQQVVKTVTGTLPSGVQPVATVAAGAAGGQPMSGMAALAAAAAATQKMTTTTSAATPASPSAGIRVVSPSVLSQQGLKLGTLQGGAGQTVRLAAPGTLLKTGGKQIITVHKAGATPGASSQPQIVTLVKTTQGVTLATMPKVSLIQGKAGMQAQQIQGKGMIPQGATIVKLVTTQAGAGGKPQATLLTSQAGATGQPTLLGLTSAGAGGGSPKVITTILRTLPSNMVTVAKPGMAGATVSASGTAGGPKQQTIVIAAPKGAQAGAKLLGQAQGLKGAQAGQQILVVTTHPQGKATVVGTAPATSEAGKAKTGTTSVNVLPISAGAQLNSVTSASGVKMIVVSSSGLTGQQAFTILTTAAPTRTQLTSSTSPITITMPASRGTSALTMPAKTLAGSTIQLQGTGTAGTQQIVALPAQGLLPSGAQAITIQTKPGASPSQKVLTIVGTSASAASTPTLARVAGHQGVTVVTTQALSSLPISAATSSGKVMLMTAAGQGSGVGGSTTTVSGGVTYTTIPASALRLVEAAAAESAEAAESRADEAANAAAVLESDLQGMETDADSTTDPAMMQSAQALLDTMVPVKITAESAEVCDDGVHCGENDVCDDGMHYEGEGTGEGGDEQTTSGDQQGEGEAGDGGGGGGGGEGAPPPQEEAESQGGGAAGGAGGDEGDDQKPPPSSAGDAADEAAQPEGEDQEQEEEKEEQKGTLFEDAQFNGLYNCYVLRVLLQTAGDPEAGEKVGEGGKALSLETPGALPPAQMCVDDPPARTAATQGVKAEAEAEAEATQEAAPEAASEEAAAAPAEAAAPEEETGVAPEQAAPVEPPPEEPMDTTEPPAADLPPPPVEALNEPTDPLSTLASAAMSTTMPVTTPVVQPEPPPVAPAPKSVALPVLKPAASPALPQVAAATTNGVAIKTEEGAETKPAIQEAVAKPSPAKRDGMWFDVGIFKETSCLVSHFYLPSEQTERKDDDVDVVSVPDHSMLQKQELLPGTAYKFRVAAINACGRGPWSEVSAFKTCLPGYPGAPSAIKISKLSVWTLFDWAPRPSNLVWWGNESFEPCLTESLNPPPSRCPGPRRSPPTVTSNPSQLAFVRVYCGPQAACTVPSASLASAHVDMTSKPAIIFRIAARNDKGYGPATQVRWLQGAARRGALEESPLVCTYPVVGGGNRDRIHLPDIFLWGLGPTPRIYDNLFSTTDGMTPAGGRGGAGATKRPTSEG</sequence>
<evidence type="ECO:0000313" key="1">
    <source>
        <dbReference type="EMBL" id="KAG0412716.1"/>
    </source>
</evidence>
<organism evidence="1 2">
    <name type="scientific">Ixodes persulcatus</name>
    <name type="common">Taiga tick</name>
    <dbReference type="NCBI Taxonomy" id="34615"/>
    <lineage>
        <taxon>Eukaryota</taxon>
        <taxon>Metazoa</taxon>
        <taxon>Ecdysozoa</taxon>
        <taxon>Arthropoda</taxon>
        <taxon>Chelicerata</taxon>
        <taxon>Arachnida</taxon>
        <taxon>Acari</taxon>
        <taxon>Parasitiformes</taxon>
        <taxon>Ixodida</taxon>
        <taxon>Ixodoidea</taxon>
        <taxon>Ixodidae</taxon>
        <taxon>Ixodinae</taxon>
        <taxon>Ixodes</taxon>
    </lineage>
</organism>
<name>A0AC60NZZ1_IXOPE</name>
<reference evidence="1 2" key="1">
    <citation type="journal article" date="2020" name="Cell">
        <title>Large-Scale Comparative Analyses of Tick Genomes Elucidate Their Genetic Diversity and Vector Capacities.</title>
        <authorList>
            <consortium name="Tick Genome and Microbiome Consortium (TIGMIC)"/>
            <person name="Jia N."/>
            <person name="Wang J."/>
            <person name="Shi W."/>
            <person name="Du L."/>
            <person name="Sun Y."/>
            <person name="Zhan W."/>
            <person name="Jiang J.F."/>
            <person name="Wang Q."/>
            <person name="Zhang B."/>
            <person name="Ji P."/>
            <person name="Bell-Sakyi L."/>
            <person name="Cui X.M."/>
            <person name="Yuan T.T."/>
            <person name="Jiang B.G."/>
            <person name="Yang W.F."/>
            <person name="Lam T.T."/>
            <person name="Chang Q.C."/>
            <person name="Ding S.J."/>
            <person name="Wang X.J."/>
            <person name="Zhu J.G."/>
            <person name="Ruan X.D."/>
            <person name="Zhao L."/>
            <person name="Wei J.T."/>
            <person name="Ye R.Z."/>
            <person name="Que T.C."/>
            <person name="Du C.H."/>
            <person name="Zhou Y.H."/>
            <person name="Cheng J.X."/>
            <person name="Dai P.F."/>
            <person name="Guo W.B."/>
            <person name="Han X.H."/>
            <person name="Huang E.J."/>
            <person name="Li L.F."/>
            <person name="Wei W."/>
            <person name="Gao Y.C."/>
            <person name="Liu J.Z."/>
            <person name="Shao H.Z."/>
            <person name="Wang X."/>
            <person name="Wang C.C."/>
            <person name="Yang T.C."/>
            <person name="Huo Q.B."/>
            <person name="Li W."/>
            <person name="Chen H.Y."/>
            <person name="Chen S.E."/>
            <person name="Zhou L.G."/>
            <person name="Ni X.B."/>
            <person name="Tian J.H."/>
            <person name="Sheng Y."/>
            <person name="Liu T."/>
            <person name="Pan Y.S."/>
            <person name="Xia L.Y."/>
            <person name="Li J."/>
            <person name="Zhao F."/>
            <person name="Cao W.C."/>
        </authorList>
    </citation>
    <scope>NUCLEOTIDE SEQUENCE [LARGE SCALE GENOMIC DNA]</scope>
    <source>
        <strain evidence="1">Iper-2018</strain>
    </source>
</reference>
<dbReference type="Proteomes" id="UP000805193">
    <property type="component" value="Unassembled WGS sequence"/>
</dbReference>
<accession>A0AC60NZZ1</accession>
<gene>
    <name evidence="1" type="ORF">HPB47_010106</name>
</gene>
<comment type="caution">
    <text evidence="1">The sequence shown here is derived from an EMBL/GenBank/DDBJ whole genome shotgun (WGS) entry which is preliminary data.</text>
</comment>
<keyword evidence="2" id="KW-1185">Reference proteome</keyword>
<proteinExistence type="predicted"/>
<dbReference type="EMBL" id="JABSTQ010011328">
    <property type="protein sequence ID" value="KAG0412716.1"/>
    <property type="molecule type" value="Genomic_DNA"/>
</dbReference>
<protein>
    <submittedName>
        <fullName evidence="1">Uncharacterized protein</fullName>
    </submittedName>
</protein>
<evidence type="ECO:0000313" key="2">
    <source>
        <dbReference type="Proteomes" id="UP000805193"/>
    </source>
</evidence>